<accession>A0ABQ6PNR8</accession>
<sequence>MALAKLLIQRPGEAIRWGAKGKRGGEVGEAGFSSLLFAQHALDSSGWLDWLSLTQKAKY</sequence>
<reference evidence="1 2" key="1">
    <citation type="submission" date="2023-08" db="EMBL/GenBank/DDBJ databases">
        <title>Draft genome sequence of Algoriphagus confluentis.</title>
        <authorList>
            <person name="Takatani N."/>
            <person name="Hosokawa M."/>
            <person name="Sawabe T."/>
        </authorList>
    </citation>
    <scope>NUCLEOTIDE SEQUENCE [LARGE SCALE GENOMIC DNA]</scope>
    <source>
        <strain evidence="1 2">NBRC 111222</strain>
    </source>
</reference>
<evidence type="ECO:0000313" key="1">
    <source>
        <dbReference type="EMBL" id="GMQ29589.1"/>
    </source>
</evidence>
<proteinExistence type="predicted"/>
<organism evidence="1 2">
    <name type="scientific">Algoriphagus confluentis</name>
    <dbReference type="NCBI Taxonomy" id="1697556"/>
    <lineage>
        <taxon>Bacteria</taxon>
        <taxon>Pseudomonadati</taxon>
        <taxon>Bacteroidota</taxon>
        <taxon>Cytophagia</taxon>
        <taxon>Cytophagales</taxon>
        <taxon>Cyclobacteriaceae</taxon>
        <taxon>Algoriphagus</taxon>
    </lineage>
</organism>
<name>A0ABQ6PNR8_9BACT</name>
<dbReference type="EMBL" id="BTPD01000006">
    <property type="protein sequence ID" value="GMQ29589.1"/>
    <property type="molecule type" value="Genomic_DNA"/>
</dbReference>
<comment type="caution">
    <text evidence="1">The sequence shown here is derived from an EMBL/GenBank/DDBJ whole genome shotgun (WGS) entry which is preliminary data.</text>
</comment>
<keyword evidence="2" id="KW-1185">Reference proteome</keyword>
<evidence type="ECO:0000313" key="2">
    <source>
        <dbReference type="Proteomes" id="UP001338309"/>
    </source>
</evidence>
<gene>
    <name evidence="1" type="ORF">Aconfl_22320</name>
</gene>
<protein>
    <submittedName>
        <fullName evidence="1">Uncharacterized protein</fullName>
    </submittedName>
</protein>
<dbReference type="Proteomes" id="UP001338309">
    <property type="component" value="Unassembled WGS sequence"/>
</dbReference>